<dbReference type="HOGENOM" id="CLU_2733407_0_0_7"/>
<evidence type="ECO:0000313" key="1">
    <source>
        <dbReference type="EMBL" id="ABB40175.1"/>
    </source>
</evidence>
<evidence type="ECO:0000313" key="2">
    <source>
        <dbReference type="Proteomes" id="UP000002710"/>
    </source>
</evidence>
<keyword evidence="2" id="KW-1185">Reference proteome</keyword>
<protein>
    <submittedName>
        <fullName evidence="1">Uncharacterized protein</fullName>
    </submittedName>
</protein>
<dbReference type="KEGG" id="dde:Dde_3381"/>
<name>Q30VX1_OLEA2</name>
<gene>
    <name evidence="1" type="ordered locus">Dde_3381</name>
</gene>
<reference evidence="1 2" key="1">
    <citation type="journal article" date="2011" name="J. Bacteriol.">
        <title>Complete genome sequence and updated annotation of Desulfovibrio alaskensis G20.</title>
        <authorList>
            <person name="Hauser L.J."/>
            <person name="Land M.L."/>
            <person name="Brown S.D."/>
            <person name="Larimer F."/>
            <person name="Keller K.L."/>
            <person name="Rapp-Giles B.J."/>
            <person name="Price M.N."/>
            <person name="Lin M."/>
            <person name="Bruce D.C."/>
            <person name="Detter J.C."/>
            <person name="Tapia R."/>
            <person name="Han C.S."/>
            <person name="Goodwin L.A."/>
            <person name="Cheng J.F."/>
            <person name="Pitluck S."/>
            <person name="Copeland A."/>
            <person name="Lucas S."/>
            <person name="Nolan M."/>
            <person name="Lapidus A.L."/>
            <person name="Palumbo A.V."/>
            <person name="Wall J.D."/>
        </authorList>
    </citation>
    <scope>NUCLEOTIDE SEQUENCE [LARGE SCALE GENOMIC DNA]</scope>
    <source>
        <strain evidence="2">ATCC BAA 1058 / DSM 17464 / G20</strain>
    </source>
</reference>
<sequence length="71" mass="7837">MSKGRKDEPLSSSDRVALQQVAELAAIHGLKPWELAGMLRAESWTDDKSVTKAEFDAAVTRLRERRVGGGR</sequence>
<dbReference type="STRING" id="207559.Dde_3381"/>
<dbReference type="RefSeq" id="WP_011369098.1">
    <property type="nucleotide sequence ID" value="NC_007519.1"/>
</dbReference>
<proteinExistence type="predicted"/>
<dbReference type="EMBL" id="CP000112">
    <property type="protein sequence ID" value="ABB40175.1"/>
    <property type="molecule type" value="Genomic_DNA"/>
</dbReference>
<accession>Q30VX1</accession>
<organism evidence="1 2">
    <name type="scientific">Oleidesulfovibrio alaskensis (strain ATCC BAA-1058 / DSM 17464 / G20)</name>
    <name type="common">Desulfovibrio alaskensis</name>
    <dbReference type="NCBI Taxonomy" id="207559"/>
    <lineage>
        <taxon>Bacteria</taxon>
        <taxon>Pseudomonadati</taxon>
        <taxon>Thermodesulfobacteriota</taxon>
        <taxon>Desulfovibrionia</taxon>
        <taxon>Desulfovibrionales</taxon>
        <taxon>Desulfovibrionaceae</taxon>
        <taxon>Oleidesulfovibrio</taxon>
    </lineage>
</organism>
<dbReference type="Proteomes" id="UP000002710">
    <property type="component" value="Chromosome"/>
</dbReference>
<dbReference type="AlphaFoldDB" id="Q30VX1"/>